<organism evidence="3 4">
    <name type="scientific">Oceanispirochaeta crateris</name>
    <dbReference type="NCBI Taxonomy" id="2518645"/>
    <lineage>
        <taxon>Bacteria</taxon>
        <taxon>Pseudomonadati</taxon>
        <taxon>Spirochaetota</taxon>
        <taxon>Spirochaetia</taxon>
        <taxon>Spirochaetales</taxon>
        <taxon>Spirochaetaceae</taxon>
        <taxon>Oceanispirochaeta</taxon>
    </lineage>
</organism>
<dbReference type="GO" id="GO:0003755">
    <property type="term" value="F:peptidyl-prolyl cis-trans isomerase activity"/>
    <property type="evidence" value="ECO:0007669"/>
    <property type="project" value="UniProtKB-KW"/>
</dbReference>
<dbReference type="EMBL" id="CP036150">
    <property type="protein sequence ID" value="QEN07697.1"/>
    <property type="molecule type" value="Genomic_DNA"/>
</dbReference>
<dbReference type="OrthoDB" id="370337at2"/>
<dbReference type="KEGG" id="ock:EXM22_06725"/>
<sequence>MHRGLIMLKKNILLSILILITTGIFAQNSFIDKPVAIVKLTKTDVISQKKLAYSVSLYEKQAGRALSMLEKEQVLQTLINQMLVYQAADRDNVTVTDEQVLLAGMNQMMKQTGRQLTEVQFKQIIKDQSGMDYETYAQTVRDQLILEKYVTEKKRDFLRSSSIPSTSEVELFYRQNEEKFLNPEMVKFSHIFFATRGISAEDKNAKREEANRVYQAILKGTSKFEEMVREHSDDKGSVVRDGDIGNFIDRSEQNVSIFGRDFLNSVFDLEVGKMSNVLESAQGFHIVIVNQHHQKRFLDLDDPVTPVETTTVRQYISNIISYQKQQKAFQEAAETVVKELAENADIQTFQENIN</sequence>
<evidence type="ECO:0000259" key="2">
    <source>
        <dbReference type="PROSITE" id="PS50198"/>
    </source>
</evidence>
<accession>A0A5C1QJN6</accession>
<dbReference type="PROSITE" id="PS50198">
    <property type="entry name" value="PPIC_PPIASE_2"/>
    <property type="match status" value="1"/>
</dbReference>
<evidence type="ECO:0000256" key="1">
    <source>
        <dbReference type="PROSITE-ProRule" id="PRU00278"/>
    </source>
</evidence>
<dbReference type="PANTHER" id="PTHR47245:SF2">
    <property type="entry name" value="PEPTIDYL-PROLYL CIS-TRANS ISOMERASE HP_0175-RELATED"/>
    <property type="match status" value="1"/>
</dbReference>
<dbReference type="InterPro" id="IPR046357">
    <property type="entry name" value="PPIase_dom_sf"/>
</dbReference>
<keyword evidence="4" id="KW-1185">Reference proteome</keyword>
<dbReference type="InterPro" id="IPR027304">
    <property type="entry name" value="Trigger_fact/SurA_dom_sf"/>
</dbReference>
<dbReference type="InterPro" id="IPR050245">
    <property type="entry name" value="PrsA_foldase"/>
</dbReference>
<dbReference type="PANTHER" id="PTHR47245">
    <property type="entry name" value="PEPTIDYLPROLYL ISOMERASE"/>
    <property type="match status" value="1"/>
</dbReference>
<evidence type="ECO:0000313" key="4">
    <source>
        <dbReference type="Proteomes" id="UP000324209"/>
    </source>
</evidence>
<protein>
    <recommendedName>
        <fullName evidence="2">PpiC domain-containing protein</fullName>
    </recommendedName>
</protein>
<dbReference type="Gene3D" id="1.10.4030.10">
    <property type="entry name" value="Porin chaperone SurA, peptide-binding domain"/>
    <property type="match status" value="1"/>
</dbReference>
<dbReference type="AlphaFoldDB" id="A0A5C1QJN6"/>
<evidence type="ECO:0000313" key="3">
    <source>
        <dbReference type="EMBL" id="QEN07697.1"/>
    </source>
</evidence>
<feature type="domain" description="PpiC" evidence="2">
    <location>
        <begin position="183"/>
        <end position="291"/>
    </location>
</feature>
<gene>
    <name evidence="3" type="ORF">EXM22_06725</name>
</gene>
<dbReference type="Proteomes" id="UP000324209">
    <property type="component" value="Chromosome"/>
</dbReference>
<dbReference type="SUPFAM" id="SSF109998">
    <property type="entry name" value="Triger factor/SurA peptide-binding domain-like"/>
    <property type="match status" value="1"/>
</dbReference>
<reference evidence="3 4" key="1">
    <citation type="submission" date="2019-02" db="EMBL/GenBank/DDBJ databases">
        <title>Complete Genome Sequence and Methylome Analysis of free living Spirochaetas.</title>
        <authorList>
            <person name="Fomenkov A."/>
            <person name="Dubinina G."/>
            <person name="Leshcheva N."/>
            <person name="Mikheeva N."/>
            <person name="Grabovich M."/>
            <person name="Vincze T."/>
            <person name="Roberts R.J."/>
        </authorList>
    </citation>
    <scope>NUCLEOTIDE SEQUENCE [LARGE SCALE GENOMIC DNA]</scope>
    <source>
        <strain evidence="3 4">K2</strain>
    </source>
</reference>
<name>A0A5C1QJN6_9SPIO</name>
<proteinExistence type="predicted"/>
<keyword evidence="1" id="KW-0413">Isomerase</keyword>
<dbReference type="SUPFAM" id="SSF54534">
    <property type="entry name" value="FKBP-like"/>
    <property type="match status" value="1"/>
</dbReference>
<keyword evidence="1" id="KW-0697">Rotamase</keyword>
<dbReference type="InterPro" id="IPR000297">
    <property type="entry name" value="PPIase_PpiC"/>
</dbReference>
<dbReference type="Pfam" id="PF13624">
    <property type="entry name" value="SurA_N_3"/>
    <property type="match status" value="1"/>
</dbReference>
<dbReference type="Pfam" id="PF00639">
    <property type="entry name" value="Rotamase"/>
    <property type="match status" value="1"/>
</dbReference>
<dbReference type="Gene3D" id="3.10.50.40">
    <property type="match status" value="1"/>
</dbReference>